<evidence type="ECO:0000256" key="2">
    <source>
        <dbReference type="SAM" id="Phobius"/>
    </source>
</evidence>
<accession>A0A6J2Y363</accession>
<feature type="chain" id="PRO_5026821008" evidence="3">
    <location>
        <begin position="20"/>
        <end position="222"/>
    </location>
</feature>
<dbReference type="Proteomes" id="UP000504635">
    <property type="component" value="Unplaced"/>
</dbReference>
<keyword evidence="2" id="KW-0472">Membrane</keyword>
<name>A0A6J2Y363_SITOR</name>
<organism evidence="4 5">
    <name type="scientific">Sitophilus oryzae</name>
    <name type="common">Rice weevil</name>
    <name type="synonym">Curculio oryzae</name>
    <dbReference type="NCBI Taxonomy" id="7048"/>
    <lineage>
        <taxon>Eukaryota</taxon>
        <taxon>Metazoa</taxon>
        <taxon>Ecdysozoa</taxon>
        <taxon>Arthropoda</taxon>
        <taxon>Hexapoda</taxon>
        <taxon>Insecta</taxon>
        <taxon>Pterygota</taxon>
        <taxon>Neoptera</taxon>
        <taxon>Endopterygota</taxon>
        <taxon>Coleoptera</taxon>
        <taxon>Polyphaga</taxon>
        <taxon>Cucujiformia</taxon>
        <taxon>Curculionidae</taxon>
        <taxon>Dryophthorinae</taxon>
        <taxon>Sitophilus</taxon>
    </lineage>
</organism>
<sequence>MKCFIVSMFIVMTISESYSVSNTIEKKTLLTEKDKRGTTQHKSSFQENESSAETRRRGFWNRGSSDRYYADGRPGPPYPEYDPGLANGHGGYIPSGPSGYGHSGNYDGLYGGNLYRPSSYGSSYGSHYGPSYGPSSEGGYIEPHHSYIPEHEGHQGGGIQKALALKKILIPLAGLAILGAAAVASTNPVLLQLGVVNGRKRRSIVPEDKYSANPILKSRKIN</sequence>
<dbReference type="RefSeq" id="XP_030757440.1">
    <property type="nucleotide sequence ID" value="XM_030901580.1"/>
</dbReference>
<keyword evidence="2" id="KW-0812">Transmembrane</keyword>
<evidence type="ECO:0000313" key="5">
    <source>
        <dbReference type="RefSeq" id="XP_030757440.1"/>
    </source>
</evidence>
<keyword evidence="3" id="KW-0732">Signal</keyword>
<feature type="signal peptide" evidence="3">
    <location>
        <begin position="1"/>
        <end position="19"/>
    </location>
</feature>
<dbReference type="OrthoDB" id="6784523at2759"/>
<dbReference type="KEGG" id="soy:115883244"/>
<proteinExistence type="predicted"/>
<feature type="transmembrane region" description="Helical" evidence="2">
    <location>
        <begin position="168"/>
        <end position="191"/>
    </location>
</feature>
<gene>
    <name evidence="5" type="primary">LOC115883244</name>
</gene>
<keyword evidence="4" id="KW-1185">Reference proteome</keyword>
<feature type="compositionally biased region" description="Polar residues" evidence="1">
    <location>
        <begin position="40"/>
        <end position="51"/>
    </location>
</feature>
<reference evidence="5" key="1">
    <citation type="submission" date="2025-08" db="UniProtKB">
        <authorList>
            <consortium name="RefSeq"/>
        </authorList>
    </citation>
    <scope>IDENTIFICATION</scope>
    <source>
        <tissue evidence="5">Gonads</tissue>
    </source>
</reference>
<protein>
    <submittedName>
        <fullName evidence="5">Uncharacterized protein LOC115883244</fullName>
    </submittedName>
</protein>
<keyword evidence="2" id="KW-1133">Transmembrane helix</keyword>
<evidence type="ECO:0000256" key="1">
    <source>
        <dbReference type="SAM" id="MobiDB-lite"/>
    </source>
</evidence>
<dbReference type="InParanoid" id="A0A6J2Y363"/>
<dbReference type="AlphaFoldDB" id="A0A6J2Y363"/>
<evidence type="ECO:0000313" key="4">
    <source>
        <dbReference type="Proteomes" id="UP000504635"/>
    </source>
</evidence>
<evidence type="ECO:0000256" key="3">
    <source>
        <dbReference type="SAM" id="SignalP"/>
    </source>
</evidence>
<feature type="region of interest" description="Disordered" evidence="1">
    <location>
        <begin position="31"/>
        <end position="83"/>
    </location>
</feature>
<dbReference type="GeneID" id="115883244"/>